<dbReference type="Pfam" id="PF08282">
    <property type="entry name" value="Hydrolase_3"/>
    <property type="match status" value="1"/>
</dbReference>
<reference evidence="1 2" key="1">
    <citation type="journal article" date="2015" name="G3 (Bethesda)">
        <title>Insights into Ongoing Evolution of the Hexachlorocyclohexane Catabolic Pathway from Comparative Genomics of Ten Sphingomonadaceae Strains.</title>
        <authorList>
            <person name="Pearce S.L."/>
            <person name="Oakeshott J.G."/>
            <person name="Pandey G."/>
        </authorList>
    </citation>
    <scope>NUCLEOTIDE SEQUENCE [LARGE SCALE GENOMIC DNA]</scope>
    <source>
        <strain evidence="1 2">LL02</strain>
    </source>
</reference>
<dbReference type="InterPro" id="IPR023214">
    <property type="entry name" value="HAD_sf"/>
</dbReference>
<dbReference type="AlphaFoldDB" id="A0A0J8A6Q8"/>
<comment type="caution">
    <text evidence="1">The sequence shown here is derived from an EMBL/GenBank/DDBJ whole genome shotgun (WGS) entry which is preliminary data.</text>
</comment>
<organism evidence="1 2">
    <name type="scientific">Novosphingobium barchaimii LL02</name>
    <dbReference type="NCBI Taxonomy" id="1114963"/>
    <lineage>
        <taxon>Bacteria</taxon>
        <taxon>Pseudomonadati</taxon>
        <taxon>Pseudomonadota</taxon>
        <taxon>Alphaproteobacteria</taxon>
        <taxon>Sphingomonadales</taxon>
        <taxon>Sphingomonadaceae</taxon>
        <taxon>Novosphingobium</taxon>
    </lineage>
</organism>
<protein>
    <submittedName>
        <fullName evidence="1">Hydrolase Cof</fullName>
    </submittedName>
</protein>
<dbReference type="PANTHER" id="PTHR10000:SF8">
    <property type="entry name" value="HAD SUPERFAMILY HYDROLASE-LIKE, TYPE 3"/>
    <property type="match status" value="1"/>
</dbReference>
<dbReference type="InterPro" id="IPR000150">
    <property type="entry name" value="Cof"/>
</dbReference>
<dbReference type="Gene3D" id="3.40.50.1000">
    <property type="entry name" value="HAD superfamily/HAD-like"/>
    <property type="match status" value="1"/>
</dbReference>
<dbReference type="CDD" id="cd07516">
    <property type="entry name" value="HAD_Pase"/>
    <property type="match status" value="1"/>
</dbReference>
<dbReference type="NCBIfam" id="TIGR01484">
    <property type="entry name" value="HAD-SF-IIB"/>
    <property type="match status" value="1"/>
</dbReference>
<name>A0A0J8A6Q8_9SPHN</name>
<sequence length="289" mass="30156">MSDDRQDGAARQERSSSISVKLFISDIDGTLVRSDKSLASATVAAVKSLTEAGMPMSLISARPPSGILWIARQLGLSGPFGAFNGGTLFDRDGTVIEHRSLERDVAEAVIGLVVGAGITCWVFADGQWFSTDASDPHTEREVKSAGIEPILTADFRGRLARVDKIVGVSDDHAIIARLESEAAALAGSRATVARSQPYYLDITAAGANKGDGISRLAAAFALPLGAVAVIGDQINDLPMFARAGMSIAMGQASDAVKSRAMHITGSADEDGVAAAIARYVLPGWQGRSD</sequence>
<dbReference type="InterPro" id="IPR036412">
    <property type="entry name" value="HAD-like_sf"/>
</dbReference>
<dbReference type="GO" id="GO:0016791">
    <property type="term" value="F:phosphatase activity"/>
    <property type="evidence" value="ECO:0007669"/>
    <property type="project" value="TreeGrafter"/>
</dbReference>
<keyword evidence="1" id="KW-0378">Hydrolase</keyword>
<proteinExistence type="predicted"/>
<gene>
    <name evidence="1" type="ORF">V474_04755</name>
</gene>
<dbReference type="Gene3D" id="3.30.1240.10">
    <property type="match status" value="1"/>
</dbReference>
<evidence type="ECO:0000313" key="2">
    <source>
        <dbReference type="Proteomes" id="UP000052268"/>
    </source>
</evidence>
<dbReference type="NCBIfam" id="TIGR00099">
    <property type="entry name" value="Cof-subfamily"/>
    <property type="match status" value="1"/>
</dbReference>
<dbReference type="SUPFAM" id="SSF56784">
    <property type="entry name" value="HAD-like"/>
    <property type="match status" value="1"/>
</dbReference>
<dbReference type="SFLD" id="SFLDS00003">
    <property type="entry name" value="Haloacid_Dehalogenase"/>
    <property type="match status" value="1"/>
</dbReference>
<dbReference type="Proteomes" id="UP000052268">
    <property type="component" value="Unassembled WGS sequence"/>
</dbReference>
<keyword evidence="2" id="KW-1185">Reference proteome</keyword>
<dbReference type="OrthoDB" id="7847955at2"/>
<dbReference type="InterPro" id="IPR006379">
    <property type="entry name" value="HAD-SF_hydro_IIB"/>
</dbReference>
<dbReference type="PANTHER" id="PTHR10000">
    <property type="entry name" value="PHOSPHOSERINE PHOSPHATASE"/>
    <property type="match status" value="1"/>
</dbReference>
<dbReference type="PROSITE" id="PS01229">
    <property type="entry name" value="COF_2"/>
    <property type="match status" value="1"/>
</dbReference>
<dbReference type="PATRIC" id="fig|1114963.3.peg.4589"/>
<dbReference type="EMBL" id="JACU01000013">
    <property type="protein sequence ID" value="KMS51070.1"/>
    <property type="molecule type" value="Genomic_DNA"/>
</dbReference>
<accession>A0A0J8A6Q8</accession>
<dbReference type="SFLD" id="SFLDG01140">
    <property type="entry name" value="C2.B:_Phosphomannomutase_and_P"/>
    <property type="match status" value="1"/>
</dbReference>
<dbReference type="GO" id="GO:0000287">
    <property type="term" value="F:magnesium ion binding"/>
    <property type="evidence" value="ECO:0007669"/>
    <property type="project" value="TreeGrafter"/>
</dbReference>
<dbReference type="RefSeq" id="WP_059153334.1">
    <property type="nucleotide sequence ID" value="NZ_KQ130459.1"/>
</dbReference>
<dbReference type="GO" id="GO:0005829">
    <property type="term" value="C:cytosol"/>
    <property type="evidence" value="ECO:0007669"/>
    <property type="project" value="TreeGrafter"/>
</dbReference>
<evidence type="ECO:0000313" key="1">
    <source>
        <dbReference type="EMBL" id="KMS51070.1"/>
    </source>
</evidence>